<feature type="domain" description="FAD-binding FR-type" evidence="9">
    <location>
        <begin position="973"/>
        <end position="1081"/>
    </location>
</feature>
<comment type="catalytic activity">
    <reaction evidence="5">
        <text>succinate + NAD(+) = fumarate + NADH + H(+)</text>
        <dbReference type="Rhea" id="RHEA:18281"/>
        <dbReference type="ChEBI" id="CHEBI:15378"/>
        <dbReference type="ChEBI" id="CHEBI:29806"/>
        <dbReference type="ChEBI" id="CHEBI:30031"/>
        <dbReference type="ChEBI" id="CHEBI:57540"/>
        <dbReference type="ChEBI" id="CHEBI:57945"/>
        <dbReference type="EC" id="1.3.1.6"/>
    </reaction>
</comment>
<dbReference type="AlphaFoldDB" id="A0A1X0NJ99"/>
<dbReference type="CDD" id="cd06183">
    <property type="entry name" value="cyt_b5_reduct_like"/>
    <property type="match status" value="1"/>
</dbReference>
<dbReference type="PROSITE" id="PS51384">
    <property type="entry name" value="FAD_FR"/>
    <property type="match status" value="1"/>
</dbReference>
<dbReference type="InterPro" id="IPR024932">
    <property type="entry name" value="ApbE"/>
</dbReference>
<dbReference type="PANTHER" id="PTHR43400">
    <property type="entry name" value="FUMARATE REDUCTASE"/>
    <property type="match status" value="1"/>
</dbReference>
<keyword evidence="11" id="KW-1185">Reference proteome</keyword>
<reference evidence="10 11" key="1">
    <citation type="submission" date="2017-03" db="EMBL/GenBank/DDBJ databases">
        <title>An alternative strategy for trypanosome survival in the mammalian bloodstream revealed through genome and transcriptome analysis of the ubiquitous bovine parasite Trypanosoma (Megatrypanum) theileri.</title>
        <authorList>
            <person name="Kelly S."/>
            <person name="Ivens A."/>
            <person name="Mott A."/>
            <person name="O'Neill E."/>
            <person name="Emms D."/>
            <person name="Macleod O."/>
            <person name="Voorheis P."/>
            <person name="Matthews J."/>
            <person name="Matthews K."/>
            <person name="Carrington M."/>
        </authorList>
    </citation>
    <scope>NUCLEOTIDE SEQUENCE [LARGE SCALE GENOMIC DNA]</scope>
    <source>
        <strain evidence="10">Edinburgh</strain>
    </source>
</reference>
<dbReference type="GeneID" id="39989710"/>
<dbReference type="SUPFAM" id="SSF56425">
    <property type="entry name" value="Succinate dehydrogenase/fumarate reductase flavoprotein, catalytic domain"/>
    <property type="match status" value="1"/>
</dbReference>
<evidence type="ECO:0000259" key="9">
    <source>
        <dbReference type="PROSITE" id="PS51384"/>
    </source>
</evidence>
<evidence type="ECO:0000256" key="7">
    <source>
        <dbReference type="ARBA" id="ARBA00077246"/>
    </source>
</evidence>
<evidence type="ECO:0000256" key="4">
    <source>
        <dbReference type="ARBA" id="ARBA00023002"/>
    </source>
</evidence>
<dbReference type="InterPro" id="IPR027477">
    <property type="entry name" value="Succ_DH/fumarate_Rdtase_cat_sf"/>
</dbReference>
<accession>A0A1X0NJ99</accession>
<dbReference type="Proteomes" id="UP000192257">
    <property type="component" value="Unassembled WGS sequence"/>
</dbReference>
<dbReference type="VEuPathDB" id="TriTrypDB:TM35_000421190"/>
<comment type="caution">
    <text evidence="10">The sequence shown here is derived from an EMBL/GenBank/DDBJ whole genome shotgun (WGS) entry which is preliminary data.</text>
</comment>
<dbReference type="InterPro" id="IPR003953">
    <property type="entry name" value="FAD-dep_OxRdtase_2_FAD-bd"/>
</dbReference>
<dbReference type="SUPFAM" id="SSF51905">
    <property type="entry name" value="FAD/NAD(P)-binding domain"/>
    <property type="match status" value="1"/>
</dbReference>
<name>A0A1X0NJ99_9TRYP</name>
<dbReference type="RefSeq" id="XP_028878727.1">
    <property type="nucleotide sequence ID" value="XM_029029930.1"/>
</dbReference>
<dbReference type="PRINTS" id="PR00406">
    <property type="entry name" value="CYTB5RDTASE"/>
</dbReference>
<dbReference type="FunFam" id="3.90.700.10:FF:000007">
    <property type="entry name" value="NADH-dependent fumarate reductase"/>
    <property type="match status" value="1"/>
</dbReference>
<dbReference type="STRING" id="67003.A0A1X0NJ99"/>
<dbReference type="PANTHER" id="PTHR43400:SF7">
    <property type="entry name" value="FAD-DEPENDENT OXIDOREDUCTASE 2 FAD BINDING DOMAIN-CONTAINING PROTEIN"/>
    <property type="match status" value="1"/>
</dbReference>
<dbReference type="Gene3D" id="3.90.700.10">
    <property type="entry name" value="Succinate dehydrogenase/fumarate reductase flavoprotein, catalytic domain"/>
    <property type="match status" value="1"/>
</dbReference>
<dbReference type="InterPro" id="IPR050315">
    <property type="entry name" value="FAD-oxidoreductase_2"/>
</dbReference>
<dbReference type="OrthoDB" id="10252157at2759"/>
<dbReference type="SUPFAM" id="SSF63380">
    <property type="entry name" value="Riboflavin synthase domain-like"/>
    <property type="match status" value="1"/>
</dbReference>
<feature type="region of interest" description="Disordered" evidence="8">
    <location>
        <begin position="47"/>
        <end position="75"/>
    </location>
</feature>
<gene>
    <name evidence="10" type="ORF">TM35_000421190</name>
</gene>
<evidence type="ECO:0000256" key="2">
    <source>
        <dbReference type="ARBA" id="ARBA00022630"/>
    </source>
</evidence>
<proteinExistence type="predicted"/>
<dbReference type="SUPFAM" id="SSF52343">
    <property type="entry name" value="Ferredoxin reductase-like, C-terminal NADP-linked domain"/>
    <property type="match status" value="1"/>
</dbReference>
<dbReference type="FunFam" id="3.40.50.80:FF:000021">
    <property type="entry name" value="Cytochrome b5 reductase 4"/>
    <property type="match status" value="1"/>
</dbReference>
<keyword evidence="2" id="KW-0285">Flavoprotein</keyword>
<dbReference type="Pfam" id="PF00175">
    <property type="entry name" value="NAD_binding_1"/>
    <property type="match status" value="1"/>
</dbReference>
<dbReference type="EMBL" id="NBCO01000042">
    <property type="protein sequence ID" value="ORC84661.1"/>
    <property type="molecule type" value="Genomic_DNA"/>
</dbReference>
<dbReference type="Pfam" id="PF00970">
    <property type="entry name" value="FAD_binding_6"/>
    <property type="match status" value="1"/>
</dbReference>
<dbReference type="InterPro" id="IPR001433">
    <property type="entry name" value="OxRdtase_FAD/NAD-bd"/>
</dbReference>
<dbReference type="Gene3D" id="3.40.50.80">
    <property type="entry name" value="Nucleotide-binding domain of ferredoxin-NADP reductase (FNR) module"/>
    <property type="match status" value="1"/>
</dbReference>
<protein>
    <recommendedName>
        <fullName evidence="6">fumarate reductase (NADH)</fullName>
        <ecNumber evidence="6">1.3.1.6</ecNumber>
    </recommendedName>
    <alternativeName>
        <fullName evidence="7">NADH-dependent fumarate reductase</fullName>
    </alternativeName>
</protein>
<evidence type="ECO:0000256" key="5">
    <source>
        <dbReference type="ARBA" id="ARBA00050832"/>
    </source>
</evidence>
<evidence type="ECO:0000313" key="11">
    <source>
        <dbReference type="Proteomes" id="UP000192257"/>
    </source>
</evidence>
<evidence type="ECO:0000256" key="3">
    <source>
        <dbReference type="ARBA" id="ARBA00022827"/>
    </source>
</evidence>
<keyword evidence="3" id="KW-0274">FAD</keyword>
<dbReference type="InterPro" id="IPR017938">
    <property type="entry name" value="Riboflavin_synthase-like_b-brl"/>
</dbReference>
<comment type="cofactor">
    <cofactor evidence="1">
        <name>FAD</name>
        <dbReference type="ChEBI" id="CHEBI:57692"/>
    </cofactor>
</comment>
<dbReference type="Gene3D" id="3.10.520.10">
    <property type="entry name" value="ApbE-like domains"/>
    <property type="match status" value="1"/>
</dbReference>
<dbReference type="EC" id="1.3.1.6" evidence="6"/>
<sequence>MLSTKRLLFRPSITTGIRRGEANSVVLSSTLCFASNSTTLALRWNSTTSRTSHPSQTLNYQQRFSSGGPDGRSSASMVIVDPVRAAKERDRMAREMLSSNLPRPAEEERVVVTLKGLVHTVPYTLRIVEDGASLAKESEAKAKVILQECFDMVNKYLNHYNPESEVSKVNELPIGEKHKMSEHLLRVMECSVRVYTSSGTCFDPATGPLAKRLRDLMLKEDGDDITLSEEEVERFSLPRSFDVDLAQGTISRLHDEAKLDLGGLNKGYTVDCVVEKLNDAGIANVLFEWGGDCRASGVNYQRLPWAIAVTRPPSVNEVRERAEAIAEGKEVEELSVLREKAALLRVMYLDDEALCTSGDYENVVFNKKHGVRCSLFDWKKKGLLEPVDDELAQVSVKCYSAMYADALATASVIKRDTVKVRYMLETWRHSRNRVTNYAAYTREEERLAHMYEIARETPELRQERIAGSLPARVIVIGGGLAGLSAAIEAASCGAQVILMEKESKLGGNSAKATSGINGWGTRAQALKDIYDNCKTFERDTYLSGLGGMCAPGLVRALSVKSGDAIGWLSSLGVPLTVLSQLGGHSRKRTHRAPDMPDGTPVPIGYTIMQTLERHIRNNLSDHITIMENTSVKALMHETHGTPDGGHEVHVTGVTYVKSNGEEKEQMTLTADSVILATGGFSNDREGKSLLREYAPHLFGTPTTNGPWATGDGVKLARRLGATLVDMDKIQLHPTGLIDPKDPASPTKYLGPEALRGSGGILLNNKGERFVNELDLRSVVSKAINMQDNEYPESKGSRFAYCILNEAAAELFGRNALGYYWNVLGVFKRVEDEHELAELIGCSQETLHQTLVTYEATSRNGSRCLKTGKSVFPCVLGPQGPFYVAFVTPSIHYTMGGCLISAAAEILQEHHSMNILEDQRPIRGLFGAGEVTGGVHGGNRLGGNSLLECVVFGKIAGDRAATILQKRDSALSTEKWTSVVVRESRRSEQFGAGSRVLRFNLPGALQRSGLSLGQFIAIRGEWDGRQLIGYYSPITLPEERGTISILARGDKGTLCEWISAMRPGDSVEIKACTGLRIDRDPNTKQIIFRGHVIRQFGLIAGGTGVAPMLQIIRAALERPFVETTESIRLIYASEEYDELTYRSTLQDYAKSNPDKFACDFVLNSPPEGWTGGVGFIDRPSLQKTLQPPSDDLLVAICGPPAMQRAVRNTLLNMGYNPALVRTVDEDME</sequence>
<dbReference type="Pfam" id="PF00890">
    <property type="entry name" value="FAD_binding_2"/>
    <property type="match status" value="1"/>
</dbReference>
<dbReference type="Pfam" id="PF02424">
    <property type="entry name" value="ApbE"/>
    <property type="match status" value="1"/>
</dbReference>
<evidence type="ECO:0000256" key="8">
    <source>
        <dbReference type="SAM" id="MobiDB-lite"/>
    </source>
</evidence>
<dbReference type="InterPro" id="IPR010960">
    <property type="entry name" value="Flavocytochrome_c"/>
</dbReference>
<dbReference type="InterPro" id="IPR036188">
    <property type="entry name" value="FAD/NAD-bd_sf"/>
</dbReference>
<evidence type="ECO:0000256" key="1">
    <source>
        <dbReference type="ARBA" id="ARBA00001974"/>
    </source>
</evidence>
<dbReference type="SUPFAM" id="SSF143631">
    <property type="entry name" value="ApbE-like"/>
    <property type="match status" value="1"/>
</dbReference>
<keyword evidence="4" id="KW-0560">Oxidoreductase</keyword>
<organism evidence="10 11">
    <name type="scientific">Trypanosoma theileri</name>
    <dbReference type="NCBI Taxonomy" id="67003"/>
    <lineage>
        <taxon>Eukaryota</taxon>
        <taxon>Discoba</taxon>
        <taxon>Euglenozoa</taxon>
        <taxon>Kinetoplastea</taxon>
        <taxon>Metakinetoplastina</taxon>
        <taxon>Trypanosomatida</taxon>
        <taxon>Trypanosomatidae</taxon>
        <taxon>Trypanosoma</taxon>
    </lineage>
</organism>
<dbReference type="GO" id="GO:0016156">
    <property type="term" value="F:fumarate reductase (NADH) activity"/>
    <property type="evidence" value="ECO:0007669"/>
    <property type="project" value="UniProtKB-EC"/>
</dbReference>
<dbReference type="InterPro" id="IPR017927">
    <property type="entry name" value="FAD-bd_FR_type"/>
</dbReference>
<dbReference type="Gene3D" id="2.40.30.10">
    <property type="entry name" value="Translation factors"/>
    <property type="match status" value="1"/>
</dbReference>
<dbReference type="Gene3D" id="3.50.50.60">
    <property type="entry name" value="FAD/NAD(P)-binding domain"/>
    <property type="match status" value="1"/>
</dbReference>
<dbReference type="GO" id="GO:0010181">
    <property type="term" value="F:FMN binding"/>
    <property type="evidence" value="ECO:0007669"/>
    <property type="project" value="InterPro"/>
</dbReference>
<dbReference type="InterPro" id="IPR039261">
    <property type="entry name" value="FNR_nucleotide-bd"/>
</dbReference>
<dbReference type="NCBIfam" id="TIGR01813">
    <property type="entry name" value="flavo_cyto_c"/>
    <property type="match status" value="1"/>
</dbReference>
<feature type="compositionally biased region" description="Polar residues" evidence="8">
    <location>
        <begin position="47"/>
        <end position="65"/>
    </location>
</feature>
<evidence type="ECO:0000256" key="6">
    <source>
        <dbReference type="ARBA" id="ARBA00067004"/>
    </source>
</evidence>
<evidence type="ECO:0000313" key="10">
    <source>
        <dbReference type="EMBL" id="ORC84661.1"/>
    </source>
</evidence>
<dbReference type="InterPro" id="IPR008333">
    <property type="entry name" value="Cbr1-like_FAD-bd_dom"/>
</dbReference>
<dbReference type="InterPro" id="IPR003374">
    <property type="entry name" value="ApbE-like_sf"/>
</dbReference>